<dbReference type="GeneID" id="60336260"/>
<name>A0A482JK12_9CAUD</name>
<dbReference type="RefSeq" id="YP_009964544.1">
    <property type="nucleotide sequence ID" value="NC_051731.1"/>
</dbReference>
<evidence type="ECO:0000313" key="2">
    <source>
        <dbReference type="EMBL" id="QBP31926.1"/>
    </source>
</evidence>
<sequence length="71" mass="7909">MGNPPAEEPERLNPMTFNVNDRVTTGPGGLVGTVVELFDDDPDYVLVEWDHEELGPQEDEVEVAELQLVED</sequence>
<gene>
    <name evidence="2" type="primary">56</name>
    <name evidence="2" type="ORF">SEA_GREASELIGHTNIN_56</name>
</gene>
<protein>
    <submittedName>
        <fullName evidence="2">Uncharacterized protein</fullName>
    </submittedName>
</protein>
<evidence type="ECO:0000256" key="1">
    <source>
        <dbReference type="SAM" id="MobiDB-lite"/>
    </source>
</evidence>
<evidence type="ECO:0000313" key="3">
    <source>
        <dbReference type="Proteomes" id="UP000295138"/>
    </source>
</evidence>
<dbReference type="Proteomes" id="UP000295138">
    <property type="component" value="Segment"/>
</dbReference>
<dbReference type="EMBL" id="MK494122">
    <property type="protein sequence ID" value="QBP31926.1"/>
    <property type="molecule type" value="Genomic_DNA"/>
</dbReference>
<organism evidence="2 3">
    <name type="scientific">Mycobacterium phage GreaseLightnin</name>
    <dbReference type="NCBI Taxonomy" id="2517951"/>
    <lineage>
        <taxon>Viruses</taxon>
        <taxon>Duplodnaviria</taxon>
        <taxon>Heunggongvirae</taxon>
        <taxon>Uroviricota</taxon>
        <taxon>Caudoviricetes</taxon>
        <taxon>Pclasvirinae</taxon>
        <taxon>Fishburnevirus</taxon>
        <taxon>Fishburnevirus greaselightnin</taxon>
    </lineage>
</organism>
<feature type="region of interest" description="Disordered" evidence="1">
    <location>
        <begin position="1"/>
        <end position="21"/>
    </location>
</feature>
<dbReference type="KEGG" id="vg:60336260"/>
<reference evidence="2 3" key="1">
    <citation type="submission" date="2019-02" db="EMBL/GenBank/DDBJ databases">
        <authorList>
            <person name="Dunn K."/>
            <person name="Gucwa M."/>
            <person name="Mullan M."/>
            <person name="Nykyforuk J."/>
            <person name="Lewer O.J."/>
            <person name="Tobiason D.M."/>
            <person name="Garlena R.A."/>
            <person name="Russell D.A."/>
            <person name="Pope W.H."/>
            <person name="Jacobs-Sera D."/>
            <person name="Hatfull G.F."/>
        </authorList>
    </citation>
    <scope>NUCLEOTIDE SEQUENCE [LARGE SCALE GENOMIC DNA]</scope>
</reference>
<accession>A0A482JK12</accession>
<proteinExistence type="predicted"/>
<keyword evidence="3" id="KW-1185">Reference proteome</keyword>